<sequence>MNVSAPVRPAVRRRRRYVGVALAVAGVMLLAWAAFGIRIVLFPQHDPVERSDAIVVLGPVPEWRQDMAAELVDEGLADTVAYTSFTHSLSEAYCDPIRPGVETLCYKPDPLTTQGEAAWVKDQAAQRGWERVIVITMDSHIERSRFIFNNCVGDDLEVDVTGRRNPSEDLEFLVWQFFYQTFAFAKAVFVTPGC</sequence>
<keyword evidence="1" id="KW-0472">Membrane</keyword>
<evidence type="ECO:0000313" key="3">
    <source>
        <dbReference type="Proteomes" id="UP000657592"/>
    </source>
</evidence>
<feature type="transmembrane region" description="Helical" evidence="1">
    <location>
        <begin position="17"/>
        <end position="41"/>
    </location>
</feature>
<comment type="caution">
    <text evidence="2">The sequence shown here is derived from an EMBL/GenBank/DDBJ whole genome shotgun (WGS) entry which is preliminary data.</text>
</comment>
<proteinExistence type="predicted"/>
<dbReference type="RefSeq" id="WP_188755508.1">
    <property type="nucleotide sequence ID" value="NZ_BMJY01000004.1"/>
</dbReference>
<reference evidence="2" key="2">
    <citation type="submission" date="2020-09" db="EMBL/GenBank/DDBJ databases">
        <authorList>
            <person name="Sun Q."/>
            <person name="Zhou Y."/>
        </authorList>
    </citation>
    <scope>NUCLEOTIDE SEQUENCE</scope>
    <source>
        <strain evidence="2">CGMCC 1.15794</strain>
    </source>
</reference>
<accession>A0A917MLI5</accession>
<dbReference type="AlphaFoldDB" id="A0A917MLI5"/>
<evidence type="ECO:0000256" key="1">
    <source>
        <dbReference type="SAM" id="Phobius"/>
    </source>
</evidence>
<organism evidence="2 3">
    <name type="scientific">Microbacterium album</name>
    <dbReference type="NCBI Taxonomy" id="2053191"/>
    <lineage>
        <taxon>Bacteria</taxon>
        <taxon>Bacillati</taxon>
        <taxon>Actinomycetota</taxon>
        <taxon>Actinomycetes</taxon>
        <taxon>Micrococcales</taxon>
        <taxon>Microbacteriaceae</taxon>
        <taxon>Microbacterium</taxon>
    </lineage>
</organism>
<dbReference type="Proteomes" id="UP000657592">
    <property type="component" value="Unassembled WGS sequence"/>
</dbReference>
<evidence type="ECO:0008006" key="4">
    <source>
        <dbReference type="Google" id="ProtNLM"/>
    </source>
</evidence>
<evidence type="ECO:0000313" key="2">
    <source>
        <dbReference type="EMBL" id="GGH41114.1"/>
    </source>
</evidence>
<keyword evidence="1" id="KW-0812">Transmembrane</keyword>
<dbReference type="EMBL" id="BMJY01000004">
    <property type="protein sequence ID" value="GGH41114.1"/>
    <property type="molecule type" value="Genomic_DNA"/>
</dbReference>
<keyword evidence="3" id="KW-1185">Reference proteome</keyword>
<reference evidence="2" key="1">
    <citation type="journal article" date="2014" name="Int. J. Syst. Evol. Microbiol.">
        <title>Complete genome sequence of Corynebacterium casei LMG S-19264T (=DSM 44701T), isolated from a smear-ripened cheese.</title>
        <authorList>
            <consortium name="US DOE Joint Genome Institute (JGI-PGF)"/>
            <person name="Walter F."/>
            <person name="Albersmeier A."/>
            <person name="Kalinowski J."/>
            <person name="Ruckert C."/>
        </authorList>
    </citation>
    <scope>NUCLEOTIDE SEQUENCE</scope>
    <source>
        <strain evidence="2">CGMCC 1.15794</strain>
    </source>
</reference>
<gene>
    <name evidence="2" type="ORF">GCM10010921_13470</name>
</gene>
<protein>
    <recommendedName>
        <fullName evidence="4">DUF218 domain-containing protein</fullName>
    </recommendedName>
</protein>
<keyword evidence="1" id="KW-1133">Transmembrane helix</keyword>
<name>A0A917MLI5_9MICO</name>